<dbReference type="RefSeq" id="WP_106124629.1">
    <property type="nucleotide sequence ID" value="NZ_PVZG01000001.1"/>
</dbReference>
<dbReference type="Proteomes" id="UP000239209">
    <property type="component" value="Unassembled WGS sequence"/>
</dbReference>
<proteinExistence type="predicted"/>
<keyword evidence="2" id="KW-1185">Reference proteome</keyword>
<gene>
    <name evidence="1" type="ORF">CLV70_101484</name>
</gene>
<name>A0A2T0SIT9_9ACTN</name>
<dbReference type="EMBL" id="PVZG01000001">
    <property type="protein sequence ID" value="PRY33322.1"/>
    <property type="molecule type" value="Genomic_DNA"/>
</dbReference>
<reference evidence="1 2" key="1">
    <citation type="submission" date="2018-03" db="EMBL/GenBank/DDBJ databases">
        <title>Genomic Encyclopedia of Archaeal and Bacterial Type Strains, Phase II (KMG-II): from individual species to whole genera.</title>
        <authorList>
            <person name="Goeker M."/>
        </authorList>
    </citation>
    <scope>NUCLEOTIDE SEQUENCE [LARGE SCALE GENOMIC DNA]</scope>
    <source>
        <strain evidence="1 2">DSM 45348</strain>
    </source>
</reference>
<evidence type="ECO:0000313" key="2">
    <source>
        <dbReference type="Proteomes" id="UP000239209"/>
    </source>
</evidence>
<sequence length="172" mass="18542">MNDAIEPTDERLLTRLGELFGRADPPPADAVELARQSFVLRTLDADLAALVEDSEEATGDAAVHRQAMAVRDPGTAPQPRQLTFQVIGPHGRDEVVIAVQVESVGPRRRLTGHLAPQGPARIEVRQPAVPQPRRVDADGRGLFVIDDVLPGPMSLTCRRAGVAPVATQWTLV</sequence>
<protein>
    <recommendedName>
        <fullName evidence="3">Carboxypeptidase regulatory-like domain-containing protein</fullName>
    </recommendedName>
</protein>
<comment type="caution">
    <text evidence="1">The sequence shown here is derived from an EMBL/GenBank/DDBJ whole genome shotgun (WGS) entry which is preliminary data.</text>
</comment>
<organism evidence="1 2">
    <name type="scientific">Pseudosporangium ferrugineum</name>
    <dbReference type="NCBI Taxonomy" id="439699"/>
    <lineage>
        <taxon>Bacteria</taxon>
        <taxon>Bacillati</taxon>
        <taxon>Actinomycetota</taxon>
        <taxon>Actinomycetes</taxon>
        <taxon>Micromonosporales</taxon>
        <taxon>Micromonosporaceae</taxon>
        <taxon>Pseudosporangium</taxon>
    </lineage>
</organism>
<evidence type="ECO:0008006" key="3">
    <source>
        <dbReference type="Google" id="ProtNLM"/>
    </source>
</evidence>
<accession>A0A2T0SIT9</accession>
<dbReference type="OrthoDB" id="3300405at2"/>
<evidence type="ECO:0000313" key="1">
    <source>
        <dbReference type="EMBL" id="PRY33322.1"/>
    </source>
</evidence>
<dbReference type="AlphaFoldDB" id="A0A2T0SIT9"/>